<evidence type="ECO:0000256" key="1">
    <source>
        <dbReference type="SAM" id="MobiDB-lite"/>
    </source>
</evidence>
<keyword evidence="3" id="KW-1185">Reference proteome</keyword>
<protein>
    <submittedName>
        <fullName evidence="2">Uncharacterized protein</fullName>
    </submittedName>
</protein>
<name>A0A369Q9K3_9SPHN</name>
<evidence type="ECO:0000313" key="2">
    <source>
        <dbReference type="EMBL" id="RDC59589.1"/>
    </source>
</evidence>
<dbReference type="AlphaFoldDB" id="A0A369Q9K3"/>
<feature type="region of interest" description="Disordered" evidence="1">
    <location>
        <begin position="30"/>
        <end position="55"/>
    </location>
</feature>
<gene>
    <name evidence="2" type="ORF">HME9302_00779</name>
</gene>
<comment type="caution">
    <text evidence="2">The sequence shown here is derived from an EMBL/GenBank/DDBJ whole genome shotgun (WGS) entry which is preliminary data.</text>
</comment>
<dbReference type="Proteomes" id="UP000253727">
    <property type="component" value="Unassembled WGS sequence"/>
</dbReference>
<evidence type="ECO:0000313" key="3">
    <source>
        <dbReference type="Proteomes" id="UP000253727"/>
    </source>
</evidence>
<dbReference type="EMBL" id="QBKA01000002">
    <property type="protein sequence ID" value="RDC59589.1"/>
    <property type="molecule type" value="Genomic_DNA"/>
</dbReference>
<proteinExistence type="predicted"/>
<accession>A0A369Q9K3</accession>
<sequence>MEVGGGWPYLRSGIAPGACHAFFATLARNPRSIGGEQPPIDAKHNTGTLSDGDQRDLNRVGGQLLVRCGMRGVQAQAGDVSVVAFQHLDSPST</sequence>
<organism evidence="2 3">
    <name type="scientific">Alteripontixanthobacter maritimus</name>
    <dbReference type="NCBI Taxonomy" id="2161824"/>
    <lineage>
        <taxon>Bacteria</taxon>
        <taxon>Pseudomonadati</taxon>
        <taxon>Pseudomonadota</taxon>
        <taxon>Alphaproteobacteria</taxon>
        <taxon>Sphingomonadales</taxon>
        <taxon>Erythrobacteraceae</taxon>
        <taxon>Alteripontixanthobacter</taxon>
    </lineage>
</organism>
<reference evidence="2 3" key="1">
    <citation type="submission" date="2018-04" db="EMBL/GenBank/DDBJ databases">
        <title>Altererythrobacter sp. HME9302 genome sequencing and assembly.</title>
        <authorList>
            <person name="Kang H."/>
            <person name="Kim H."/>
            <person name="Joh K."/>
        </authorList>
    </citation>
    <scope>NUCLEOTIDE SEQUENCE [LARGE SCALE GENOMIC DNA]</scope>
    <source>
        <strain evidence="2 3">HME9302</strain>
    </source>
</reference>